<feature type="compositionally biased region" description="Basic and acidic residues" evidence="1">
    <location>
        <begin position="9"/>
        <end position="18"/>
    </location>
</feature>
<accession>A0A917ISA1</accession>
<dbReference type="InterPro" id="IPR024747">
    <property type="entry name" value="Pyridox_Oxase-rel"/>
</dbReference>
<dbReference type="EMBL" id="BMDC01000001">
    <property type="protein sequence ID" value="GGH61155.1"/>
    <property type="molecule type" value="Genomic_DNA"/>
</dbReference>
<dbReference type="InterPro" id="IPR012349">
    <property type="entry name" value="Split_barrel_FMN-bd"/>
</dbReference>
<proteinExistence type="predicted"/>
<evidence type="ECO:0000313" key="2">
    <source>
        <dbReference type="EMBL" id="GGH61155.1"/>
    </source>
</evidence>
<dbReference type="Proteomes" id="UP000600171">
    <property type="component" value="Unassembled WGS sequence"/>
</dbReference>
<protein>
    <submittedName>
        <fullName evidence="2">Pyridoxamine 5'-phosphate oxidase</fullName>
    </submittedName>
</protein>
<evidence type="ECO:0000256" key="1">
    <source>
        <dbReference type="SAM" id="MobiDB-lite"/>
    </source>
</evidence>
<keyword evidence="3" id="KW-1185">Reference proteome</keyword>
<dbReference type="SUPFAM" id="SSF50475">
    <property type="entry name" value="FMN-binding split barrel"/>
    <property type="match status" value="1"/>
</dbReference>
<dbReference type="Gene3D" id="2.30.110.10">
    <property type="entry name" value="Electron Transport, Fmn-binding Protein, Chain A"/>
    <property type="match status" value="1"/>
</dbReference>
<feature type="region of interest" description="Disordered" evidence="1">
    <location>
        <begin position="1"/>
        <end position="20"/>
    </location>
</feature>
<reference evidence="2 3" key="1">
    <citation type="journal article" date="2014" name="Int. J. Syst. Evol. Microbiol.">
        <title>Complete genome sequence of Corynebacterium casei LMG S-19264T (=DSM 44701T), isolated from a smear-ripened cheese.</title>
        <authorList>
            <consortium name="US DOE Joint Genome Institute (JGI-PGF)"/>
            <person name="Walter F."/>
            <person name="Albersmeier A."/>
            <person name="Kalinowski J."/>
            <person name="Ruckert C."/>
        </authorList>
    </citation>
    <scope>NUCLEOTIDE SEQUENCE [LARGE SCALE GENOMIC DNA]</scope>
    <source>
        <strain evidence="2 3">CCM 8669</strain>
    </source>
</reference>
<evidence type="ECO:0000313" key="3">
    <source>
        <dbReference type="Proteomes" id="UP000600171"/>
    </source>
</evidence>
<sequence length="150" mass="16817">MTMTTPKMNIHDPNRAEAHGNPVTILSEEECWELAEQTNFARLGTFLDGEIYITPINIITDSGKIYFRTASGSKLTRLMIEEKVTVEFDRVEGGGAYSVNIHGVARLLTDSEEIAHAHSLNLEPWLHTEKIEFVEIIPTSSSGRRFRLGS</sequence>
<organism evidence="2 3">
    <name type="scientific">Rothia aerolata</name>
    <dbReference type="NCBI Taxonomy" id="1812262"/>
    <lineage>
        <taxon>Bacteria</taxon>
        <taxon>Bacillati</taxon>
        <taxon>Actinomycetota</taxon>
        <taxon>Actinomycetes</taxon>
        <taxon>Micrococcales</taxon>
        <taxon>Micrococcaceae</taxon>
        <taxon>Rothia</taxon>
    </lineage>
</organism>
<gene>
    <name evidence="2" type="ORF">GCM10007359_10060</name>
</gene>
<dbReference type="AlphaFoldDB" id="A0A917ISA1"/>
<dbReference type="Pfam" id="PF12900">
    <property type="entry name" value="Pyridox_ox_2"/>
    <property type="match status" value="1"/>
</dbReference>
<name>A0A917ISA1_9MICC</name>
<comment type="caution">
    <text evidence="2">The sequence shown here is derived from an EMBL/GenBank/DDBJ whole genome shotgun (WGS) entry which is preliminary data.</text>
</comment>